<feature type="domain" description="Malonyl-CoA:ACP transacylase (MAT)" evidence="1">
    <location>
        <begin position="16"/>
        <end position="149"/>
    </location>
</feature>
<dbReference type="InterPro" id="IPR001227">
    <property type="entry name" value="Ac_transferase_dom_sf"/>
</dbReference>
<comment type="caution">
    <text evidence="2">The sequence shown here is derived from an EMBL/GenBank/DDBJ whole genome shotgun (WGS) entry which is preliminary data.</text>
</comment>
<proteinExistence type="predicted"/>
<dbReference type="AlphaFoldDB" id="A0A5J4W3B6"/>
<protein>
    <recommendedName>
        <fullName evidence="1">Malonyl-CoA:ACP transacylase (MAT) domain-containing protein</fullName>
    </recommendedName>
</protein>
<dbReference type="Pfam" id="PF00698">
    <property type="entry name" value="Acyl_transf_1"/>
    <property type="match status" value="1"/>
</dbReference>
<sequence length="150" mass="17186">MIYPEITIGFIKIRLLYSDGQCKAFEAVLVYDTRSRIQYSVTGKGFMAVLKMDMIKLQALLKKHNDSLQKEKEKNNRGKMTVVIKVDFAGHNSPSMCNISGNKDALAFLQRKCDQEKVLCRKISFKEDMHSYQTDQINVDILSSLKRITS</sequence>
<evidence type="ECO:0000313" key="2">
    <source>
        <dbReference type="EMBL" id="KAA6389200.1"/>
    </source>
</evidence>
<reference evidence="2 3" key="1">
    <citation type="submission" date="2019-03" db="EMBL/GenBank/DDBJ databases">
        <title>Single cell metagenomics reveals metabolic interactions within the superorganism composed of flagellate Streblomastix strix and complex community of Bacteroidetes bacteria on its surface.</title>
        <authorList>
            <person name="Treitli S.C."/>
            <person name="Kolisko M."/>
            <person name="Husnik F."/>
            <person name="Keeling P."/>
            <person name="Hampl V."/>
        </authorList>
    </citation>
    <scope>NUCLEOTIDE SEQUENCE [LARGE SCALE GENOMIC DNA]</scope>
    <source>
        <strain evidence="2">ST1C</strain>
    </source>
</reference>
<accession>A0A5J4W3B6</accession>
<dbReference type="InterPro" id="IPR014043">
    <property type="entry name" value="Acyl_transferase_dom"/>
</dbReference>
<dbReference type="Gene3D" id="3.40.366.10">
    <property type="entry name" value="Malonyl-Coenzyme A Acyl Carrier Protein, domain 2"/>
    <property type="match status" value="1"/>
</dbReference>
<evidence type="ECO:0000259" key="1">
    <source>
        <dbReference type="Pfam" id="PF00698"/>
    </source>
</evidence>
<dbReference type="Proteomes" id="UP000324800">
    <property type="component" value="Unassembled WGS sequence"/>
</dbReference>
<gene>
    <name evidence="2" type="ORF">EZS28_015274</name>
</gene>
<evidence type="ECO:0000313" key="3">
    <source>
        <dbReference type="Proteomes" id="UP000324800"/>
    </source>
</evidence>
<organism evidence="2 3">
    <name type="scientific">Streblomastix strix</name>
    <dbReference type="NCBI Taxonomy" id="222440"/>
    <lineage>
        <taxon>Eukaryota</taxon>
        <taxon>Metamonada</taxon>
        <taxon>Preaxostyla</taxon>
        <taxon>Oxymonadida</taxon>
        <taxon>Streblomastigidae</taxon>
        <taxon>Streblomastix</taxon>
    </lineage>
</organism>
<dbReference type="EMBL" id="SNRW01003678">
    <property type="protein sequence ID" value="KAA6389200.1"/>
    <property type="molecule type" value="Genomic_DNA"/>
</dbReference>
<name>A0A5J4W3B6_9EUKA</name>
<dbReference type="GO" id="GO:0016740">
    <property type="term" value="F:transferase activity"/>
    <property type="evidence" value="ECO:0007669"/>
    <property type="project" value="InterPro"/>
</dbReference>